<proteinExistence type="predicted"/>
<gene>
    <name evidence="2" type="ORF">C8E87_5822</name>
</gene>
<dbReference type="AlphaFoldDB" id="A0A4R6JZ47"/>
<sequence length="65" mass="7270">MRINAGERPHPTGERPLSRDSTIPIKNCFRSVGKRAVNKSDLVCDDLSETMQAGDYAHFRLEPQG</sequence>
<evidence type="ECO:0000256" key="1">
    <source>
        <dbReference type="SAM" id="MobiDB-lite"/>
    </source>
</evidence>
<protein>
    <submittedName>
        <fullName evidence="2">Uncharacterized protein</fullName>
    </submittedName>
</protein>
<accession>A0A4R6JZ47</accession>
<evidence type="ECO:0000313" key="2">
    <source>
        <dbReference type="EMBL" id="TDO42059.1"/>
    </source>
</evidence>
<dbReference type="Proteomes" id="UP000294901">
    <property type="component" value="Unassembled WGS sequence"/>
</dbReference>
<evidence type="ECO:0000313" key="3">
    <source>
        <dbReference type="Proteomes" id="UP000294901"/>
    </source>
</evidence>
<organism evidence="2 3">
    <name type="scientific">Paractinoplanes brasiliensis</name>
    <dbReference type="NCBI Taxonomy" id="52695"/>
    <lineage>
        <taxon>Bacteria</taxon>
        <taxon>Bacillati</taxon>
        <taxon>Actinomycetota</taxon>
        <taxon>Actinomycetes</taxon>
        <taxon>Micromonosporales</taxon>
        <taxon>Micromonosporaceae</taxon>
        <taxon>Paractinoplanes</taxon>
    </lineage>
</organism>
<reference evidence="2 3" key="1">
    <citation type="submission" date="2019-03" db="EMBL/GenBank/DDBJ databases">
        <title>Sequencing the genomes of 1000 actinobacteria strains.</title>
        <authorList>
            <person name="Klenk H.-P."/>
        </authorList>
    </citation>
    <scope>NUCLEOTIDE SEQUENCE [LARGE SCALE GENOMIC DNA]</scope>
    <source>
        <strain evidence="2 3">DSM 43805</strain>
    </source>
</reference>
<feature type="region of interest" description="Disordered" evidence="1">
    <location>
        <begin position="1"/>
        <end position="21"/>
    </location>
</feature>
<keyword evidence="3" id="KW-1185">Reference proteome</keyword>
<dbReference type="EMBL" id="SNWR01000001">
    <property type="protein sequence ID" value="TDO42059.1"/>
    <property type="molecule type" value="Genomic_DNA"/>
</dbReference>
<feature type="compositionally biased region" description="Basic and acidic residues" evidence="1">
    <location>
        <begin position="1"/>
        <end position="18"/>
    </location>
</feature>
<name>A0A4R6JZ47_9ACTN</name>
<comment type="caution">
    <text evidence="2">The sequence shown here is derived from an EMBL/GenBank/DDBJ whole genome shotgun (WGS) entry which is preliminary data.</text>
</comment>